<accession>A0ABQ3K9T7</accession>
<organism evidence="1 2">
    <name type="scientific">Deinococcus piscis</name>
    <dbReference type="NCBI Taxonomy" id="394230"/>
    <lineage>
        <taxon>Bacteria</taxon>
        <taxon>Thermotogati</taxon>
        <taxon>Deinococcota</taxon>
        <taxon>Deinococci</taxon>
        <taxon>Deinococcales</taxon>
        <taxon>Deinococcaceae</taxon>
        <taxon>Deinococcus</taxon>
    </lineage>
</organism>
<dbReference type="Proteomes" id="UP000632154">
    <property type="component" value="Unassembled WGS sequence"/>
</dbReference>
<evidence type="ECO:0000313" key="2">
    <source>
        <dbReference type="Proteomes" id="UP000632154"/>
    </source>
</evidence>
<gene>
    <name evidence="1" type="ORF">GCM10017783_23280</name>
</gene>
<proteinExistence type="predicted"/>
<evidence type="ECO:0000313" key="1">
    <source>
        <dbReference type="EMBL" id="GHG10172.1"/>
    </source>
</evidence>
<dbReference type="EMBL" id="BNAL01000040">
    <property type="protein sequence ID" value="GHG10172.1"/>
    <property type="molecule type" value="Genomic_DNA"/>
</dbReference>
<sequence length="150" mass="16958">MSQWRHTITSGPHRTLSCLALHRSPGPTDGRFRALHPDLTDMGTRADHRADTARLCPLIRLASGHHRIRAPTFALRFWAGVRFDHTLQFVATRQQGRDQHHVIHAQMMVTVKRPYAQQAFAPNIGGVLVAAFIEQPNAALCREMRLEITL</sequence>
<keyword evidence="2" id="KW-1185">Reference proteome</keyword>
<reference evidence="2" key="1">
    <citation type="journal article" date="2019" name="Int. J. Syst. Evol. Microbiol.">
        <title>The Global Catalogue of Microorganisms (GCM) 10K type strain sequencing project: providing services to taxonomists for standard genome sequencing and annotation.</title>
        <authorList>
            <consortium name="The Broad Institute Genomics Platform"/>
            <consortium name="The Broad Institute Genome Sequencing Center for Infectious Disease"/>
            <person name="Wu L."/>
            <person name="Ma J."/>
        </authorList>
    </citation>
    <scope>NUCLEOTIDE SEQUENCE [LARGE SCALE GENOMIC DNA]</scope>
    <source>
        <strain evidence="2">CGMCC 1.18439</strain>
    </source>
</reference>
<comment type="caution">
    <text evidence="1">The sequence shown here is derived from an EMBL/GenBank/DDBJ whole genome shotgun (WGS) entry which is preliminary data.</text>
</comment>
<protein>
    <submittedName>
        <fullName evidence="1">Uncharacterized protein</fullName>
    </submittedName>
</protein>
<name>A0ABQ3K9T7_9DEIO</name>